<dbReference type="EMBL" id="JXTC01000088">
    <property type="protein sequence ID" value="PON90014.1"/>
    <property type="molecule type" value="Genomic_DNA"/>
</dbReference>
<dbReference type="AlphaFoldDB" id="A0A2P5EWU2"/>
<accession>A0A2P5EWU2</accession>
<protein>
    <submittedName>
        <fullName evidence="1">Uncharacterized protein</fullName>
    </submittedName>
</protein>
<name>A0A2P5EWU2_TREOI</name>
<dbReference type="InParanoid" id="A0A2P5EWU2"/>
<comment type="caution">
    <text evidence="1">The sequence shown here is derived from an EMBL/GenBank/DDBJ whole genome shotgun (WGS) entry which is preliminary data.</text>
</comment>
<gene>
    <name evidence="1" type="ORF">TorRG33x02_143000</name>
</gene>
<keyword evidence="2" id="KW-1185">Reference proteome</keyword>
<sequence length="55" mass="5550">MGFMGRSVVVVVVVVASNGGMEMRLSVASNGGEVVVMGLEEKEGGEAAFGDMGES</sequence>
<evidence type="ECO:0000313" key="2">
    <source>
        <dbReference type="Proteomes" id="UP000237000"/>
    </source>
</evidence>
<dbReference type="OrthoDB" id="10542394at2759"/>
<reference evidence="2" key="1">
    <citation type="submission" date="2016-06" db="EMBL/GenBank/DDBJ databases">
        <title>Parallel loss of symbiosis genes in relatives of nitrogen-fixing non-legume Parasponia.</title>
        <authorList>
            <person name="Van Velzen R."/>
            <person name="Holmer R."/>
            <person name="Bu F."/>
            <person name="Rutten L."/>
            <person name="Van Zeijl A."/>
            <person name="Liu W."/>
            <person name="Santuari L."/>
            <person name="Cao Q."/>
            <person name="Sharma T."/>
            <person name="Shen D."/>
            <person name="Roswanjaya Y."/>
            <person name="Wardhani T."/>
            <person name="Kalhor M.S."/>
            <person name="Jansen J."/>
            <person name="Van den Hoogen J."/>
            <person name="Gungor B."/>
            <person name="Hartog M."/>
            <person name="Hontelez J."/>
            <person name="Verver J."/>
            <person name="Yang W.-C."/>
            <person name="Schijlen E."/>
            <person name="Repin R."/>
            <person name="Schilthuizen M."/>
            <person name="Schranz E."/>
            <person name="Heidstra R."/>
            <person name="Miyata K."/>
            <person name="Fedorova E."/>
            <person name="Kohlen W."/>
            <person name="Bisseling T."/>
            <person name="Smit S."/>
            <person name="Geurts R."/>
        </authorList>
    </citation>
    <scope>NUCLEOTIDE SEQUENCE [LARGE SCALE GENOMIC DNA]</scope>
    <source>
        <strain evidence="2">cv. RG33-2</strain>
    </source>
</reference>
<dbReference type="Proteomes" id="UP000237000">
    <property type="component" value="Unassembled WGS sequence"/>
</dbReference>
<evidence type="ECO:0000313" key="1">
    <source>
        <dbReference type="EMBL" id="PON90014.1"/>
    </source>
</evidence>
<organism evidence="1 2">
    <name type="scientific">Trema orientale</name>
    <name type="common">Charcoal tree</name>
    <name type="synonym">Celtis orientalis</name>
    <dbReference type="NCBI Taxonomy" id="63057"/>
    <lineage>
        <taxon>Eukaryota</taxon>
        <taxon>Viridiplantae</taxon>
        <taxon>Streptophyta</taxon>
        <taxon>Embryophyta</taxon>
        <taxon>Tracheophyta</taxon>
        <taxon>Spermatophyta</taxon>
        <taxon>Magnoliopsida</taxon>
        <taxon>eudicotyledons</taxon>
        <taxon>Gunneridae</taxon>
        <taxon>Pentapetalae</taxon>
        <taxon>rosids</taxon>
        <taxon>fabids</taxon>
        <taxon>Rosales</taxon>
        <taxon>Cannabaceae</taxon>
        <taxon>Trema</taxon>
    </lineage>
</organism>
<proteinExistence type="predicted"/>